<organism evidence="3 4">
    <name type="scientific">Testicularia cyperi</name>
    <dbReference type="NCBI Taxonomy" id="1882483"/>
    <lineage>
        <taxon>Eukaryota</taxon>
        <taxon>Fungi</taxon>
        <taxon>Dikarya</taxon>
        <taxon>Basidiomycota</taxon>
        <taxon>Ustilaginomycotina</taxon>
        <taxon>Ustilaginomycetes</taxon>
        <taxon>Ustilaginales</taxon>
        <taxon>Anthracoideaceae</taxon>
        <taxon>Testicularia</taxon>
    </lineage>
</organism>
<dbReference type="EMBL" id="KZ819191">
    <property type="protein sequence ID" value="PWZ01261.1"/>
    <property type="molecule type" value="Genomic_DNA"/>
</dbReference>
<name>A0A317XVA4_9BASI</name>
<dbReference type="Proteomes" id="UP000246740">
    <property type="component" value="Unassembled WGS sequence"/>
</dbReference>
<dbReference type="AlphaFoldDB" id="A0A317XVA4"/>
<proteinExistence type="predicted"/>
<protein>
    <submittedName>
        <fullName evidence="3">Uncharacterized protein</fullName>
    </submittedName>
</protein>
<evidence type="ECO:0000313" key="4">
    <source>
        <dbReference type="Proteomes" id="UP000246740"/>
    </source>
</evidence>
<evidence type="ECO:0000256" key="2">
    <source>
        <dbReference type="SAM" id="SignalP"/>
    </source>
</evidence>
<feature type="chain" id="PRO_5016300879" evidence="2">
    <location>
        <begin position="20"/>
        <end position="529"/>
    </location>
</feature>
<feature type="region of interest" description="Disordered" evidence="1">
    <location>
        <begin position="19"/>
        <end position="38"/>
    </location>
</feature>
<accession>A0A317XVA4</accession>
<dbReference type="InParanoid" id="A0A317XVA4"/>
<feature type="region of interest" description="Disordered" evidence="1">
    <location>
        <begin position="81"/>
        <end position="136"/>
    </location>
</feature>
<reference evidence="3 4" key="1">
    <citation type="journal article" date="2018" name="Mol. Biol. Evol.">
        <title>Broad Genomic Sampling Reveals a Smut Pathogenic Ancestry of the Fungal Clade Ustilaginomycotina.</title>
        <authorList>
            <person name="Kijpornyongpan T."/>
            <person name="Mondo S.J."/>
            <person name="Barry K."/>
            <person name="Sandor L."/>
            <person name="Lee J."/>
            <person name="Lipzen A."/>
            <person name="Pangilinan J."/>
            <person name="LaButti K."/>
            <person name="Hainaut M."/>
            <person name="Henrissat B."/>
            <person name="Grigoriev I.V."/>
            <person name="Spatafora J.W."/>
            <person name="Aime M.C."/>
        </authorList>
    </citation>
    <scope>NUCLEOTIDE SEQUENCE [LARGE SCALE GENOMIC DNA]</scope>
    <source>
        <strain evidence="3 4">MCA 3645</strain>
    </source>
</reference>
<sequence length="529" mass="56753">MLMDVLIIVLALSAAPSLAVGPQTEGSSQPISRASSGSLAPGHSILYPDEDLHAGFEYWKRNEVNPDPDKMQGRFYIREFVTPPSTRGGTPFASAPSTPPPEWLTTTSTDKGSNLASTAAGGGGGTGGGDASNSAAGLGTGTGTGISAGSHASNEGRSVTFAAAAGADVRGKAPATFSTGLMAMGRGTTPEVPTHKGLEMASAKLKAYAAGLPPAHPFRDSGVIPAYARHIEIDSQEHGMPDSSHPLSGSALAPAVGSEQVAEDKSFVPAPRTLAPYRPWSESKALRLANVPLPSLASSKPPASQHFRSHLARLRAETWDGMMTLRLEWADRNRIATTTQHRAIGINGAATGTTIDQSVTFINNPNDPMPPMPDAMENPLQKRITPFVKLGSMMPDALLYHSSNIFRKHAEGYYTYTQRPVQEVVHPIQYLTQVFTMPASMTALENAIVHRQTPFDNLTKTGKKHRSWFNRGKKKPIDPMRTDIAPYNMFWDEPWQANDPFTTIDPLKVDLSDIPVFAPYVRAVALDKL</sequence>
<keyword evidence="4" id="KW-1185">Reference proteome</keyword>
<feature type="signal peptide" evidence="2">
    <location>
        <begin position="1"/>
        <end position="19"/>
    </location>
</feature>
<evidence type="ECO:0000313" key="3">
    <source>
        <dbReference type="EMBL" id="PWZ01261.1"/>
    </source>
</evidence>
<keyword evidence="2" id="KW-0732">Signal</keyword>
<feature type="compositionally biased region" description="Gly residues" evidence="1">
    <location>
        <begin position="120"/>
        <end position="130"/>
    </location>
</feature>
<evidence type="ECO:0000256" key="1">
    <source>
        <dbReference type="SAM" id="MobiDB-lite"/>
    </source>
</evidence>
<gene>
    <name evidence="3" type="ORF">BCV70DRAFT_91661</name>
</gene>
<feature type="compositionally biased region" description="Polar residues" evidence="1">
    <location>
        <begin position="24"/>
        <end position="38"/>
    </location>
</feature>